<name>A0A858PYC4_9RICK</name>
<dbReference type="NCBIfam" id="TIGR01379">
    <property type="entry name" value="thiL"/>
    <property type="match status" value="1"/>
</dbReference>
<dbReference type="GO" id="GO:0000287">
    <property type="term" value="F:magnesium ion binding"/>
    <property type="evidence" value="ECO:0007669"/>
    <property type="project" value="UniProtKB-UniRule"/>
</dbReference>
<accession>A0A858PYC4</accession>
<feature type="binding site" evidence="2">
    <location>
        <position position="146"/>
    </location>
    <ligand>
        <name>ATP</name>
        <dbReference type="ChEBI" id="CHEBI:30616"/>
    </ligand>
</feature>
<feature type="binding site" evidence="2">
    <location>
        <position position="120"/>
    </location>
    <ligand>
        <name>Mg(2+)</name>
        <dbReference type="ChEBI" id="CHEBI:18420"/>
        <label>1</label>
    </ligand>
</feature>
<evidence type="ECO:0000313" key="5">
    <source>
        <dbReference type="EMBL" id="QJC27595.1"/>
    </source>
</evidence>
<feature type="binding site" evidence="2">
    <location>
        <position position="211"/>
    </location>
    <ligand>
        <name>Mg(2+)</name>
        <dbReference type="ChEBI" id="CHEBI:18420"/>
        <label>5</label>
    </ligand>
</feature>
<feature type="binding site" evidence="2">
    <location>
        <position position="260"/>
    </location>
    <ligand>
        <name>substrate</name>
    </ligand>
</feature>
<keyword evidence="2 5" id="KW-0418">Kinase</keyword>
<dbReference type="RefSeq" id="WP_169193229.1">
    <property type="nucleotide sequence ID" value="NZ_CP046391.1"/>
</dbReference>
<feature type="binding site" evidence="2">
    <location>
        <position position="28"/>
    </location>
    <ligand>
        <name>Mg(2+)</name>
        <dbReference type="ChEBI" id="CHEBI:18420"/>
        <label>4</label>
    </ligand>
</feature>
<dbReference type="SUPFAM" id="SSF55326">
    <property type="entry name" value="PurM N-terminal domain-like"/>
    <property type="match status" value="1"/>
</dbReference>
<feature type="binding site" evidence="2">
    <location>
        <position position="72"/>
    </location>
    <ligand>
        <name>Mg(2+)</name>
        <dbReference type="ChEBI" id="CHEBI:18420"/>
        <label>3</label>
    </ligand>
</feature>
<feature type="binding site" evidence="2">
    <location>
        <position position="316"/>
    </location>
    <ligand>
        <name>substrate</name>
    </ligand>
</feature>
<proteinExistence type="inferred from homology"/>
<keyword evidence="2" id="KW-0460">Magnesium</keyword>
<dbReference type="InterPro" id="IPR010918">
    <property type="entry name" value="PurM-like_C_dom"/>
</dbReference>
<feature type="domain" description="PurM-like C-terminal" evidence="4">
    <location>
        <begin position="150"/>
        <end position="300"/>
    </location>
</feature>
<feature type="binding site" evidence="2">
    <location>
        <position position="210"/>
    </location>
    <ligand>
        <name>ATP</name>
        <dbReference type="ChEBI" id="CHEBI:30616"/>
    </ligand>
</feature>
<keyword evidence="2" id="KW-0479">Metal-binding</keyword>
<dbReference type="Pfam" id="PF00586">
    <property type="entry name" value="AIRS"/>
    <property type="match status" value="1"/>
</dbReference>
<dbReference type="SUPFAM" id="SSF56042">
    <property type="entry name" value="PurM C-terminal domain-like"/>
    <property type="match status" value="1"/>
</dbReference>
<feature type="domain" description="PurM-like N-terminal" evidence="3">
    <location>
        <begin position="27"/>
        <end position="138"/>
    </location>
</feature>
<dbReference type="EC" id="2.7.4.16" evidence="2"/>
<comment type="caution">
    <text evidence="2">Lacks conserved residue(s) required for the propagation of feature annotation.</text>
</comment>
<comment type="function">
    <text evidence="2">Catalyzes the ATP-dependent phosphorylation of thiamine-monophosphate (TMP) to form thiamine-pyrophosphate (TPP), the active form of vitamin B1.</text>
</comment>
<dbReference type="Proteomes" id="UP000500930">
    <property type="component" value="Chromosome"/>
</dbReference>
<feature type="binding site" evidence="2">
    <location>
        <position position="208"/>
    </location>
    <ligand>
        <name>Mg(2+)</name>
        <dbReference type="ChEBI" id="CHEBI:18420"/>
        <label>3</label>
    </ligand>
</feature>
<dbReference type="Pfam" id="PF02769">
    <property type="entry name" value="AIRS_C"/>
    <property type="match status" value="1"/>
</dbReference>
<dbReference type="Gene3D" id="3.90.650.10">
    <property type="entry name" value="PurM-like C-terminal domain"/>
    <property type="match status" value="1"/>
</dbReference>
<dbReference type="GO" id="GO:0009030">
    <property type="term" value="F:thiamine-phosphate kinase activity"/>
    <property type="evidence" value="ECO:0007669"/>
    <property type="project" value="UniProtKB-UniRule"/>
</dbReference>
<keyword evidence="6" id="KW-1185">Reference proteome</keyword>
<feature type="binding site" evidence="2">
    <location>
        <position position="51"/>
    </location>
    <ligand>
        <name>substrate</name>
    </ligand>
</feature>
<evidence type="ECO:0000259" key="3">
    <source>
        <dbReference type="Pfam" id="PF00586"/>
    </source>
</evidence>
<dbReference type="UniPathway" id="UPA00060">
    <property type="reaction ID" value="UER00142"/>
</dbReference>
<dbReference type="GO" id="GO:0009228">
    <property type="term" value="P:thiamine biosynthetic process"/>
    <property type="evidence" value="ECO:0007669"/>
    <property type="project" value="UniProtKB-KW"/>
</dbReference>
<protein>
    <recommendedName>
        <fullName evidence="2">Thiamine-monophosphate kinase</fullName>
        <shortName evidence="2">TMP kinase</shortName>
        <shortName evidence="2">Thiamine-phosphate kinase</shortName>
        <ecNumber evidence="2">2.7.4.16</ecNumber>
    </recommendedName>
</protein>
<organism evidence="5 6">
    <name type="scientific">Anaplasma platys</name>
    <dbReference type="NCBI Taxonomy" id="949"/>
    <lineage>
        <taxon>Bacteria</taxon>
        <taxon>Pseudomonadati</taxon>
        <taxon>Pseudomonadota</taxon>
        <taxon>Alphaproteobacteria</taxon>
        <taxon>Rickettsiales</taxon>
        <taxon>Anaplasmataceae</taxon>
        <taxon>Anaplasma</taxon>
    </lineage>
</organism>
<keyword evidence="2" id="KW-0547">Nucleotide-binding</keyword>
<evidence type="ECO:0000259" key="4">
    <source>
        <dbReference type="Pfam" id="PF02769"/>
    </source>
</evidence>
<feature type="binding site" evidence="2">
    <location>
        <position position="28"/>
    </location>
    <ligand>
        <name>Mg(2+)</name>
        <dbReference type="ChEBI" id="CHEBI:18420"/>
        <label>3</label>
    </ligand>
</feature>
<dbReference type="AlphaFoldDB" id="A0A858PYC4"/>
<dbReference type="GO" id="GO:0005524">
    <property type="term" value="F:ATP binding"/>
    <property type="evidence" value="ECO:0007669"/>
    <property type="project" value="UniProtKB-UniRule"/>
</dbReference>
<dbReference type="InterPro" id="IPR036921">
    <property type="entry name" value="PurM-like_N_sf"/>
</dbReference>
<dbReference type="InterPro" id="IPR036676">
    <property type="entry name" value="PurM-like_C_sf"/>
</dbReference>
<dbReference type="InterPro" id="IPR016188">
    <property type="entry name" value="PurM-like_N"/>
</dbReference>
<keyword evidence="1 2" id="KW-0784">Thiamine biosynthesis</keyword>
<evidence type="ECO:0000256" key="1">
    <source>
        <dbReference type="ARBA" id="ARBA00022977"/>
    </source>
</evidence>
<gene>
    <name evidence="2 5" type="primary">thiL</name>
    <name evidence="5" type="ORF">ANPL_02660</name>
</gene>
<comment type="catalytic activity">
    <reaction evidence="2">
        <text>thiamine phosphate + ATP = thiamine diphosphate + ADP</text>
        <dbReference type="Rhea" id="RHEA:15913"/>
        <dbReference type="ChEBI" id="CHEBI:30616"/>
        <dbReference type="ChEBI" id="CHEBI:37575"/>
        <dbReference type="ChEBI" id="CHEBI:58937"/>
        <dbReference type="ChEBI" id="CHEBI:456216"/>
        <dbReference type="EC" id="2.7.4.16"/>
    </reaction>
</comment>
<feature type="binding site" evidence="2">
    <location>
        <position position="44"/>
    </location>
    <ligand>
        <name>Mg(2+)</name>
        <dbReference type="ChEBI" id="CHEBI:18420"/>
        <label>2</label>
    </ligand>
</feature>
<feature type="binding site" evidence="2">
    <location>
        <position position="44"/>
    </location>
    <ligand>
        <name>Mg(2+)</name>
        <dbReference type="ChEBI" id="CHEBI:18420"/>
        <label>1</label>
    </ligand>
</feature>
<dbReference type="KEGG" id="aplt:ANPL_02660"/>
<sequence length="320" mass="34760">MNEHGAIEKYIRPLLRGRGDDYVTSQDDAAQVFFHKSSIVVTKDLLVEGVHFLSGSDPKLLAKKALRVNLSDLASMGSTPHSYLLGLSLPKGTTEKWWKKFTEGLKEDNSLFSINLVGGDVTSNGSSVIVISITALGILQNRILTRDNAKVGDYLYVSGTIGDAALGLMAYQEKISGKCIYLKKRYDLPIPRVNLSTSMATFASACIDISDGLLQDVQKMCKISRVGATIEASKIPLSEEARAALQSNKKLFEGVVTGGDDYELAFTVPPESCAQVEQLAKNLDVSISKIGTITSEPDVHILDENNNKIAISKQGYVHTF</sequence>
<dbReference type="HAMAP" id="MF_02128">
    <property type="entry name" value="TMP_kinase"/>
    <property type="match status" value="1"/>
</dbReference>
<reference evidence="5 6" key="1">
    <citation type="journal article" date="2020" name="Pathogens">
        <title>First Whole Genome Sequence of Anaplasma platys, an Obligate Intracellular Rickettsial Pathogen of Dogs.</title>
        <authorList>
            <person name="Llanes A."/>
            <person name="Rajeev S."/>
        </authorList>
    </citation>
    <scope>NUCLEOTIDE SEQUENCE [LARGE SCALE GENOMIC DNA]</scope>
    <source>
        <strain evidence="5 6">S3</strain>
    </source>
</reference>
<comment type="miscellaneous">
    <text evidence="2">Reaction mechanism of ThiL seems to utilize a direct, inline transfer of the gamma-phosphate of ATP to TMP rather than a phosphorylated enzyme intermediate.</text>
</comment>
<dbReference type="PANTHER" id="PTHR30270:SF0">
    <property type="entry name" value="THIAMINE-MONOPHOSPHATE KINASE"/>
    <property type="match status" value="1"/>
</dbReference>
<evidence type="ECO:0000256" key="2">
    <source>
        <dbReference type="HAMAP-Rule" id="MF_02128"/>
    </source>
</evidence>
<dbReference type="Gene3D" id="3.30.1330.10">
    <property type="entry name" value="PurM-like, N-terminal domain"/>
    <property type="match status" value="1"/>
</dbReference>
<feature type="binding site" evidence="2">
    <location>
        <position position="42"/>
    </location>
    <ligand>
        <name>Mg(2+)</name>
        <dbReference type="ChEBI" id="CHEBI:18420"/>
        <label>4</label>
    </ligand>
</feature>
<dbReference type="InterPro" id="IPR006283">
    <property type="entry name" value="ThiL-like"/>
</dbReference>
<dbReference type="GO" id="GO:0009229">
    <property type="term" value="P:thiamine diphosphate biosynthetic process"/>
    <property type="evidence" value="ECO:0007669"/>
    <property type="project" value="UniProtKB-UniRule"/>
</dbReference>
<comment type="similarity">
    <text evidence="2">Belongs to the thiamine-monophosphate kinase family.</text>
</comment>
<comment type="pathway">
    <text evidence="2">Cofactor biosynthesis; thiamine diphosphate biosynthesis; thiamine diphosphate from thiamine phosphate: step 1/1.</text>
</comment>
<dbReference type="CDD" id="cd02194">
    <property type="entry name" value="ThiL"/>
    <property type="match status" value="1"/>
</dbReference>
<feature type="binding site" evidence="2">
    <location>
        <position position="72"/>
    </location>
    <ligand>
        <name>Mg(2+)</name>
        <dbReference type="ChEBI" id="CHEBI:18420"/>
        <label>2</label>
    </ligand>
</feature>
<evidence type="ECO:0000313" key="6">
    <source>
        <dbReference type="Proteomes" id="UP000500930"/>
    </source>
</evidence>
<dbReference type="EMBL" id="CP046391">
    <property type="protein sequence ID" value="QJC27595.1"/>
    <property type="molecule type" value="Genomic_DNA"/>
</dbReference>
<feature type="binding site" evidence="2">
    <location>
        <begin position="119"/>
        <end position="120"/>
    </location>
    <ligand>
        <name>ATP</name>
        <dbReference type="ChEBI" id="CHEBI:30616"/>
    </ligand>
</feature>
<keyword evidence="2" id="KW-0067">ATP-binding</keyword>
<dbReference type="PIRSF" id="PIRSF005303">
    <property type="entry name" value="Thiam_monoph_kin"/>
    <property type="match status" value="1"/>
</dbReference>
<keyword evidence="2" id="KW-0808">Transferase</keyword>
<feature type="binding site" evidence="2">
    <location>
        <position position="72"/>
    </location>
    <ligand>
        <name>Mg(2+)</name>
        <dbReference type="ChEBI" id="CHEBI:18420"/>
        <label>4</label>
    </ligand>
</feature>
<dbReference type="PANTHER" id="PTHR30270">
    <property type="entry name" value="THIAMINE-MONOPHOSPHATE KINASE"/>
    <property type="match status" value="1"/>
</dbReference>